<reference evidence="4 5" key="1">
    <citation type="submission" date="2016-10" db="EMBL/GenBank/DDBJ databases">
        <authorList>
            <person name="de Groot N.N."/>
        </authorList>
    </citation>
    <scope>NUCLEOTIDE SEQUENCE [LARGE SCALE GENOMIC DNA]</scope>
    <source>
        <strain evidence="4 5">DSM 21650</strain>
    </source>
</reference>
<dbReference type="CDD" id="cd04301">
    <property type="entry name" value="NAT_SF"/>
    <property type="match status" value="1"/>
</dbReference>
<dbReference type="Proteomes" id="UP000198625">
    <property type="component" value="Unassembled WGS sequence"/>
</dbReference>
<accession>A0A1H3NUH3</accession>
<dbReference type="PANTHER" id="PTHR42919">
    <property type="entry name" value="N-ALPHA-ACETYLTRANSFERASE"/>
    <property type="match status" value="1"/>
</dbReference>
<dbReference type="PROSITE" id="PS51186">
    <property type="entry name" value="GNAT"/>
    <property type="match status" value="1"/>
</dbReference>
<dbReference type="STRING" id="415015.SAMN05660462_01266"/>
<dbReference type="InterPro" id="IPR000182">
    <property type="entry name" value="GNAT_dom"/>
</dbReference>
<feature type="domain" description="N-acetyltransferase" evidence="3">
    <location>
        <begin position="92"/>
        <end position="229"/>
    </location>
</feature>
<dbReference type="AlphaFoldDB" id="A0A1H3NUH3"/>
<protein>
    <submittedName>
        <fullName evidence="4">Acetyltransferase (GNAT) family protein</fullName>
    </submittedName>
</protein>
<dbReference type="InterPro" id="IPR016181">
    <property type="entry name" value="Acyl_CoA_acyltransferase"/>
</dbReference>
<evidence type="ECO:0000313" key="5">
    <source>
        <dbReference type="Proteomes" id="UP000198625"/>
    </source>
</evidence>
<dbReference type="Pfam" id="PF00583">
    <property type="entry name" value="Acetyltransf_1"/>
    <property type="match status" value="1"/>
</dbReference>
<evidence type="ECO:0000259" key="3">
    <source>
        <dbReference type="PROSITE" id="PS51186"/>
    </source>
</evidence>
<evidence type="ECO:0000256" key="2">
    <source>
        <dbReference type="ARBA" id="ARBA00023315"/>
    </source>
</evidence>
<keyword evidence="1 4" id="KW-0808">Transferase</keyword>
<name>A0A1H3NUH3_9FIRM</name>
<dbReference type="Gene3D" id="3.40.630.30">
    <property type="match status" value="1"/>
</dbReference>
<gene>
    <name evidence="4" type="ORF">SAMN05660462_01266</name>
</gene>
<dbReference type="GO" id="GO:0016747">
    <property type="term" value="F:acyltransferase activity, transferring groups other than amino-acyl groups"/>
    <property type="evidence" value="ECO:0007669"/>
    <property type="project" value="InterPro"/>
</dbReference>
<dbReference type="InterPro" id="IPR051556">
    <property type="entry name" value="N-term/lysine_N-AcTrnsfr"/>
</dbReference>
<dbReference type="SUPFAM" id="SSF55729">
    <property type="entry name" value="Acyl-CoA N-acyltransferases (Nat)"/>
    <property type="match status" value="1"/>
</dbReference>
<keyword evidence="5" id="KW-1185">Reference proteome</keyword>
<dbReference type="EMBL" id="FNQE01000011">
    <property type="protein sequence ID" value="SDY92591.1"/>
    <property type="molecule type" value="Genomic_DNA"/>
</dbReference>
<keyword evidence="2" id="KW-0012">Acyltransferase</keyword>
<sequence length="229" mass="26897">MVEVIRARIEDLQEIKSTVKSAFYREDKNEIFNEWVALIGGDYYFQFGFEFASQYNIILSENNPENEFLKIIFLNKTNKDKVNDGGNKMIKYTIEKGTKEELDLIDDEIIKYNLEKAPFTQEPPFVSINRVLKDDEGNIIAGIISILYCWKCLYIDILWVKEEYRKEGYGSILLKEVEKVAKEQGCNLVHLDTFDFQAKDFYLRHGYEIFGELDNCPAGHKRYFMSKNL</sequence>
<dbReference type="PANTHER" id="PTHR42919:SF8">
    <property type="entry name" value="N-ALPHA-ACETYLTRANSFERASE 50"/>
    <property type="match status" value="1"/>
</dbReference>
<evidence type="ECO:0000256" key="1">
    <source>
        <dbReference type="ARBA" id="ARBA00022679"/>
    </source>
</evidence>
<organism evidence="4 5">
    <name type="scientific">Proteiniborus ethanoligenes</name>
    <dbReference type="NCBI Taxonomy" id="415015"/>
    <lineage>
        <taxon>Bacteria</taxon>
        <taxon>Bacillati</taxon>
        <taxon>Bacillota</taxon>
        <taxon>Clostridia</taxon>
        <taxon>Eubacteriales</taxon>
        <taxon>Proteiniborus</taxon>
    </lineage>
</organism>
<proteinExistence type="predicted"/>
<evidence type="ECO:0000313" key="4">
    <source>
        <dbReference type="EMBL" id="SDY92591.1"/>
    </source>
</evidence>